<evidence type="ECO:0000256" key="2">
    <source>
        <dbReference type="RuleBase" id="RU362097"/>
    </source>
</evidence>
<dbReference type="EMBL" id="SACO01000007">
    <property type="protein sequence ID" value="RVU04696.1"/>
    <property type="molecule type" value="Genomic_DNA"/>
</dbReference>
<keyword evidence="2" id="KW-0732">Signal</keyword>
<dbReference type="AlphaFoldDB" id="A0A3S2VSL7"/>
<comment type="caution">
    <text evidence="3">The sequence shown here is derived from an EMBL/GenBank/DDBJ whole genome shotgun (WGS) entry which is preliminary data.</text>
</comment>
<dbReference type="PANTHER" id="PTHR30203:SF33">
    <property type="entry name" value="BLR4455 PROTEIN"/>
    <property type="match status" value="1"/>
</dbReference>
<dbReference type="RefSeq" id="WP_127709443.1">
    <property type="nucleotide sequence ID" value="NZ_SACO01000007.1"/>
</dbReference>
<dbReference type="InterPro" id="IPR010131">
    <property type="entry name" value="MdtP/NodT-like"/>
</dbReference>
<comment type="similarity">
    <text evidence="1 2">Belongs to the outer membrane factor (OMF) (TC 1.B.17) family.</text>
</comment>
<dbReference type="InterPro" id="IPR003423">
    <property type="entry name" value="OMP_efflux"/>
</dbReference>
<keyword evidence="2" id="KW-0564">Palmitate</keyword>
<gene>
    <name evidence="3" type="ORF">EOE18_11105</name>
</gene>
<organism evidence="3 4">
    <name type="scientific">Novosphingobium umbonatum</name>
    <dbReference type="NCBI Taxonomy" id="1908524"/>
    <lineage>
        <taxon>Bacteria</taxon>
        <taxon>Pseudomonadati</taxon>
        <taxon>Pseudomonadota</taxon>
        <taxon>Alphaproteobacteria</taxon>
        <taxon>Sphingomonadales</taxon>
        <taxon>Sphingomonadaceae</taxon>
        <taxon>Novosphingobium</taxon>
    </lineage>
</organism>
<dbReference type="Pfam" id="PF02321">
    <property type="entry name" value="OEP"/>
    <property type="match status" value="2"/>
</dbReference>
<dbReference type="NCBIfam" id="TIGR01845">
    <property type="entry name" value="outer_NodT"/>
    <property type="match status" value="1"/>
</dbReference>
<proteinExistence type="inferred from homology"/>
<dbReference type="Gene3D" id="1.20.1600.10">
    <property type="entry name" value="Outer membrane efflux proteins (OEP)"/>
    <property type="match status" value="1"/>
</dbReference>
<sequence length="473" mass="48298">MSTLMLIGLLAAPAVSVPLPPTAAGNAPASVLSAPIAPEQGPAQSITLGDPVPAQWWQAFGSAKLDALVAATLKGSDDIAAADALLRQAEELARAAGGARSPTLDASYGVTRARVGNALSSPLYDPNAMLYSLHTAQVSVGYTLDVFGGVGAKVRSAQAAAKAQKLRSHAAKQAVVANLVQAVINRGALIEEVAATQESIAAASDLLELTRRRAQIGTVGTSDVAAQETALAAAQGALPTLQRALKHEEALIATYLGQAPGSDLPPLPALDELHLPENLPLSLPAQVLAQRPDVQVAAANLEGAAADAKAAVAARLPSFTLSANYGGTATSFGDMFASGNPFWALLGGVSQPLLRGGSLLHQSHAAKAALEAAQAQYRSTALAAFADLSDTLTALKLDGDALDAAGRGDRASAESLANIRRQFELGAVGTYQLLPVVEARAQARSQWVQSRAARLGDTVALYLALGGSPVPNR</sequence>
<dbReference type="GO" id="GO:0015562">
    <property type="term" value="F:efflux transmembrane transporter activity"/>
    <property type="evidence" value="ECO:0007669"/>
    <property type="project" value="InterPro"/>
</dbReference>
<comment type="subcellular location">
    <subcellularLocation>
        <location evidence="2">Cell membrane</location>
        <topology evidence="2">Lipid-anchor</topology>
    </subcellularLocation>
</comment>
<accession>A0A3S2VSL7</accession>
<evidence type="ECO:0000256" key="1">
    <source>
        <dbReference type="ARBA" id="ARBA00007613"/>
    </source>
</evidence>
<dbReference type="OrthoDB" id="7181739at2"/>
<reference evidence="3 4" key="1">
    <citation type="submission" date="2019-01" db="EMBL/GenBank/DDBJ databases">
        <authorList>
            <person name="Chen W.-M."/>
        </authorList>
    </citation>
    <scope>NUCLEOTIDE SEQUENCE [LARGE SCALE GENOMIC DNA]</scope>
    <source>
        <strain evidence="3 4">FSY-9</strain>
    </source>
</reference>
<keyword evidence="2" id="KW-1134">Transmembrane beta strand</keyword>
<evidence type="ECO:0000313" key="4">
    <source>
        <dbReference type="Proteomes" id="UP000282837"/>
    </source>
</evidence>
<keyword evidence="2" id="KW-0472">Membrane</keyword>
<dbReference type="GO" id="GO:0005886">
    <property type="term" value="C:plasma membrane"/>
    <property type="evidence" value="ECO:0007669"/>
    <property type="project" value="UniProtKB-SubCell"/>
</dbReference>
<keyword evidence="2" id="KW-0449">Lipoprotein</keyword>
<protein>
    <submittedName>
        <fullName evidence="3">Efflux transporter outer membrane subunit</fullName>
    </submittedName>
</protein>
<dbReference type="Proteomes" id="UP000282837">
    <property type="component" value="Unassembled WGS sequence"/>
</dbReference>
<feature type="signal peptide" evidence="2">
    <location>
        <begin position="1"/>
        <end position="23"/>
    </location>
</feature>
<feature type="chain" id="PRO_5018376830" evidence="2">
    <location>
        <begin position="24"/>
        <end position="473"/>
    </location>
</feature>
<dbReference type="SUPFAM" id="SSF56954">
    <property type="entry name" value="Outer membrane efflux proteins (OEP)"/>
    <property type="match status" value="1"/>
</dbReference>
<evidence type="ECO:0000313" key="3">
    <source>
        <dbReference type="EMBL" id="RVU04696.1"/>
    </source>
</evidence>
<dbReference type="PANTHER" id="PTHR30203">
    <property type="entry name" value="OUTER MEMBRANE CATION EFFLUX PROTEIN"/>
    <property type="match status" value="1"/>
</dbReference>
<keyword evidence="4" id="KW-1185">Reference proteome</keyword>
<dbReference type="Gene3D" id="2.20.200.10">
    <property type="entry name" value="Outer membrane efflux proteins (OEP)"/>
    <property type="match status" value="1"/>
</dbReference>
<name>A0A3S2VSL7_9SPHN</name>
<keyword evidence="2" id="KW-0812">Transmembrane</keyword>